<name>A0ACB6R1E2_9PLEO</name>
<reference evidence="1" key="1">
    <citation type="journal article" date="2020" name="Stud. Mycol.">
        <title>101 Dothideomycetes genomes: a test case for predicting lifestyles and emergence of pathogens.</title>
        <authorList>
            <person name="Haridas S."/>
            <person name="Albert R."/>
            <person name="Binder M."/>
            <person name="Bloem J."/>
            <person name="Labutti K."/>
            <person name="Salamov A."/>
            <person name="Andreopoulos B."/>
            <person name="Baker S."/>
            <person name="Barry K."/>
            <person name="Bills G."/>
            <person name="Bluhm B."/>
            <person name="Cannon C."/>
            <person name="Castanera R."/>
            <person name="Culley D."/>
            <person name="Daum C."/>
            <person name="Ezra D."/>
            <person name="Gonzalez J."/>
            <person name="Henrissat B."/>
            <person name="Kuo A."/>
            <person name="Liang C."/>
            <person name="Lipzen A."/>
            <person name="Lutzoni F."/>
            <person name="Magnuson J."/>
            <person name="Mondo S."/>
            <person name="Nolan M."/>
            <person name="Ohm R."/>
            <person name="Pangilinan J."/>
            <person name="Park H.-J."/>
            <person name="Ramirez L."/>
            <person name="Alfaro M."/>
            <person name="Sun H."/>
            <person name="Tritt A."/>
            <person name="Yoshinaga Y."/>
            <person name="Zwiers L.-H."/>
            <person name="Turgeon B."/>
            <person name="Goodwin S."/>
            <person name="Spatafora J."/>
            <person name="Crous P."/>
            <person name="Grigoriev I."/>
        </authorList>
    </citation>
    <scope>NUCLEOTIDE SEQUENCE</scope>
    <source>
        <strain evidence="1">ATCC 200398</strain>
    </source>
</reference>
<dbReference type="Proteomes" id="UP000799755">
    <property type="component" value="Unassembled WGS sequence"/>
</dbReference>
<proteinExistence type="predicted"/>
<feature type="non-terminal residue" evidence="1">
    <location>
        <position position="1"/>
    </location>
</feature>
<evidence type="ECO:0000313" key="2">
    <source>
        <dbReference type="Proteomes" id="UP000799755"/>
    </source>
</evidence>
<organism evidence="1 2">
    <name type="scientific">Lindgomyces ingoldianus</name>
    <dbReference type="NCBI Taxonomy" id="673940"/>
    <lineage>
        <taxon>Eukaryota</taxon>
        <taxon>Fungi</taxon>
        <taxon>Dikarya</taxon>
        <taxon>Ascomycota</taxon>
        <taxon>Pezizomycotina</taxon>
        <taxon>Dothideomycetes</taxon>
        <taxon>Pleosporomycetidae</taxon>
        <taxon>Pleosporales</taxon>
        <taxon>Lindgomycetaceae</taxon>
        <taxon>Lindgomyces</taxon>
    </lineage>
</organism>
<accession>A0ACB6R1E2</accession>
<dbReference type="EMBL" id="MU003502">
    <property type="protein sequence ID" value="KAF2472600.1"/>
    <property type="molecule type" value="Genomic_DNA"/>
</dbReference>
<evidence type="ECO:0000313" key="1">
    <source>
        <dbReference type="EMBL" id="KAF2472600.1"/>
    </source>
</evidence>
<gene>
    <name evidence="1" type="ORF">BDR25DRAFT_204076</name>
</gene>
<keyword evidence="2" id="KW-1185">Reference proteome</keyword>
<comment type="caution">
    <text evidence="1">The sequence shown here is derived from an EMBL/GenBank/DDBJ whole genome shotgun (WGS) entry which is preliminary data.</text>
</comment>
<protein>
    <submittedName>
        <fullName evidence="1">HET-domain-containing protein</fullName>
    </submittedName>
</protein>
<feature type="non-terminal residue" evidence="1">
    <location>
        <position position="204"/>
    </location>
</feature>
<sequence>WLGCCTLRHLGCKPARPAGLEAIRVIDVYERTVQPLPMNDEYLALSYVWGKSEQPKVSEFGSLPGALPLTIEHAMIVVRSLGHRYLWVDSVCIDQSNAVDKHEQILLMGRIYRGAYSTIIALGGATANSGIHGVEQQPKRTPQIEAHFGEHRLVSKHPSLEEELKRSVWMTRAWTYQEGLMSSRCIVFTEHQVHFVCNGMQCSE</sequence>